<dbReference type="Proteomes" id="UP000509302">
    <property type="component" value="Chromosome"/>
</dbReference>
<keyword evidence="2" id="KW-1185">Reference proteome</keyword>
<name>A0A7H9AUB9_9FLAO</name>
<proteinExistence type="predicted"/>
<dbReference type="KEGG" id="cagg:HYG79_16595"/>
<evidence type="ECO:0000313" key="1">
    <source>
        <dbReference type="EMBL" id="QLG46902.1"/>
    </source>
</evidence>
<dbReference type="EMBL" id="CP058595">
    <property type="protein sequence ID" value="QLG46902.1"/>
    <property type="molecule type" value="Genomic_DNA"/>
</dbReference>
<gene>
    <name evidence="1" type="ORF">HYG79_16595</name>
</gene>
<accession>A0A7H9AUB9</accession>
<organism evidence="1 2">
    <name type="scientific">Costertonia aggregata</name>
    <dbReference type="NCBI Taxonomy" id="343403"/>
    <lineage>
        <taxon>Bacteria</taxon>
        <taxon>Pseudomonadati</taxon>
        <taxon>Bacteroidota</taxon>
        <taxon>Flavobacteriia</taxon>
        <taxon>Flavobacteriales</taxon>
        <taxon>Flavobacteriaceae</taxon>
        <taxon>Costertonia</taxon>
    </lineage>
</organism>
<dbReference type="RefSeq" id="WP_179243181.1">
    <property type="nucleotide sequence ID" value="NZ_CP058595.1"/>
</dbReference>
<evidence type="ECO:0000313" key="2">
    <source>
        <dbReference type="Proteomes" id="UP000509302"/>
    </source>
</evidence>
<dbReference type="AlphaFoldDB" id="A0A7H9AUB9"/>
<dbReference type="InterPro" id="IPR019534">
    <property type="entry name" value="DUF2452"/>
</dbReference>
<dbReference type="Pfam" id="PF10504">
    <property type="entry name" value="DUF2452"/>
    <property type="match status" value="1"/>
</dbReference>
<sequence>MTKEKKPDNVVFDEDNQSYNAKLLPYASGVSAPKITPPDVTSWKNTNIVSANNQFKAKYESIQAEYSKMMEEFEYNRLVYNAKFSFEPIVGKTYHLYKSKDESTFLSLILPDECNFEHLGSFKLGPDRTWEKL</sequence>
<reference evidence="1 2" key="1">
    <citation type="journal article" date="2006" name="Int. J. Syst. Evol. Microbiol.">
        <title>Costertonia aggregata gen. nov., sp. nov., a mesophilic marine bacterium of the family Flavobacteriaceae, isolated from a mature biofilm.</title>
        <authorList>
            <person name="Kwon K.K."/>
            <person name="Lee Y.K."/>
            <person name="Lee H.K."/>
        </authorList>
    </citation>
    <scope>NUCLEOTIDE SEQUENCE [LARGE SCALE GENOMIC DNA]</scope>
    <source>
        <strain evidence="1 2">KCCM 42265</strain>
    </source>
</reference>
<protein>
    <submittedName>
        <fullName evidence="1">DUF2452 domain-containing protein</fullName>
    </submittedName>
</protein>